<protein>
    <submittedName>
        <fullName evidence="1">Uncharacterized protein</fullName>
    </submittedName>
</protein>
<evidence type="ECO:0000313" key="1">
    <source>
        <dbReference type="EMBL" id="CAE8634601.1"/>
    </source>
</evidence>
<proteinExistence type="predicted"/>
<evidence type="ECO:0000313" key="2">
    <source>
        <dbReference type="Proteomes" id="UP000654075"/>
    </source>
</evidence>
<feature type="non-terminal residue" evidence="1">
    <location>
        <position position="80"/>
    </location>
</feature>
<organism evidence="1 2">
    <name type="scientific">Polarella glacialis</name>
    <name type="common">Dinoflagellate</name>
    <dbReference type="NCBI Taxonomy" id="89957"/>
    <lineage>
        <taxon>Eukaryota</taxon>
        <taxon>Sar</taxon>
        <taxon>Alveolata</taxon>
        <taxon>Dinophyceae</taxon>
        <taxon>Suessiales</taxon>
        <taxon>Suessiaceae</taxon>
        <taxon>Polarella</taxon>
    </lineage>
</organism>
<accession>A0A813HAB3</accession>
<dbReference type="Proteomes" id="UP000654075">
    <property type="component" value="Unassembled WGS sequence"/>
</dbReference>
<dbReference type="EMBL" id="CAJNNV010031077">
    <property type="protein sequence ID" value="CAE8634601.1"/>
    <property type="molecule type" value="Genomic_DNA"/>
</dbReference>
<reference evidence="1" key="1">
    <citation type="submission" date="2021-02" db="EMBL/GenBank/DDBJ databases">
        <authorList>
            <person name="Dougan E. K."/>
            <person name="Rhodes N."/>
            <person name="Thang M."/>
            <person name="Chan C."/>
        </authorList>
    </citation>
    <scope>NUCLEOTIDE SEQUENCE</scope>
</reference>
<name>A0A813HAB3_POLGL</name>
<comment type="caution">
    <text evidence="1">The sequence shown here is derived from an EMBL/GenBank/DDBJ whole genome shotgun (WGS) entry which is preliminary data.</text>
</comment>
<dbReference type="AlphaFoldDB" id="A0A813HAB3"/>
<sequence length="80" mass="9106">PGGISISTGVPTRDFAMTERRGWYPARNKVVKYQLTELEDNLECKAKTIPDDERRGETIIHRWWRVLKELPPQGGDALAA</sequence>
<feature type="non-terminal residue" evidence="1">
    <location>
        <position position="1"/>
    </location>
</feature>
<gene>
    <name evidence="1" type="ORF">PGLA1383_LOCUS50251</name>
</gene>
<keyword evidence="2" id="KW-1185">Reference proteome</keyword>